<reference evidence="1" key="2">
    <citation type="journal article" date="2015" name="Data Brief">
        <title>Shoot transcriptome of the giant reed, Arundo donax.</title>
        <authorList>
            <person name="Barrero R.A."/>
            <person name="Guerrero F.D."/>
            <person name="Moolhuijzen P."/>
            <person name="Goolsby J.A."/>
            <person name="Tidwell J."/>
            <person name="Bellgard S.E."/>
            <person name="Bellgard M.I."/>
        </authorList>
    </citation>
    <scope>NUCLEOTIDE SEQUENCE</scope>
    <source>
        <tissue evidence="1">Shoot tissue taken approximately 20 cm above the soil surface</tissue>
    </source>
</reference>
<reference evidence="1" key="1">
    <citation type="submission" date="2014-09" db="EMBL/GenBank/DDBJ databases">
        <authorList>
            <person name="Magalhaes I.L.F."/>
            <person name="Oliveira U."/>
            <person name="Santos F.R."/>
            <person name="Vidigal T.H.D.A."/>
            <person name="Brescovit A.D."/>
            <person name="Santos A.J."/>
        </authorList>
    </citation>
    <scope>NUCLEOTIDE SEQUENCE</scope>
    <source>
        <tissue evidence="1">Shoot tissue taken approximately 20 cm above the soil surface</tissue>
    </source>
</reference>
<dbReference type="AlphaFoldDB" id="A0A0A9DAP8"/>
<name>A0A0A9DAP8_ARUDO</name>
<evidence type="ECO:0000313" key="1">
    <source>
        <dbReference type="EMBL" id="JAD84896.1"/>
    </source>
</evidence>
<dbReference type="EMBL" id="GBRH01212999">
    <property type="protein sequence ID" value="JAD84896.1"/>
    <property type="molecule type" value="Transcribed_RNA"/>
</dbReference>
<protein>
    <submittedName>
        <fullName evidence="1">Uncharacterized protein</fullName>
    </submittedName>
</protein>
<accession>A0A0A9DAP8</accession>
<organism evidence="1">
    <name type="scientific">Arundo donax</name>
    <name type="common">Giant reed</name>
    <name type="synonym">Donax arundinaceus</name>
    <dbReference type="NCBI Taxonomy" id="35708"/>
    <lineage>
        <taxon>Eukaryota</taxon>
        <taxon>Viridiplantae</taxon>
        <taxon>Streptophyta</taxon>
        <taxon>Embryophyta</taxon>
        <taxon>Tracheophyta</taxon>
        <taxon>Spermatophyta</taxon>
        <taxon>Magnoliopsida</taxon>
        <taxon>Liliopsida</taxon>
        <taxon>Poales</taxon>
        <taxon>Poaceae</taxon>
        <taxon>PACMAD clade</taxon>
        <taxon>Arundinoideae</taxon>
        <taxon>Arundineae</taxon>
        <taxon>Arundo</taxon>
    </lineage>
</organism>
<sequence length="61" mass="6824">MALLIQYMTGPKSLISGCQIRMTPIRLTPRKTGGYLDARMDCASLKNLWRLNTLQEAVVGQ</sequence>
<proteinExistence type="predicted"/>